<dbReference type="Proteomes" id="UP000499080">
    <property type="component" value="Unassembled WGS sequence"/>
</dbReference>
<sequence length="108" mass="12569">MTLCSKYHPSMIYTPLSALKSRVHGLKALYEEDFVPFRITASSNRVNREYDEYLIEMRIEKEDMAELMQLKKEDLLFDVKTVPYSLVSDVENTRRKSLNSQTAESLAT</sequence>
<comment type="caution">
    <text evidence="1">The sequence shown here is derived from an EMBL/GenBank/DDBJ whole genome shotgun (WGS) entry which is preliminary data.</text>
</comment>
<accession>A0A4Y2DID7</accession>
<protein>
    <submittedName>
        <fullName evidence="1">Uncharacterized protein</fullName>
    </submittedName>
</protein>
<name>A0A4Y2DID7_ARAVE</name>
<gene>
    <name evidence="1" type="ORF">AVEN_108578_1</name>
</gene>
<evidence type="ECO:0000313" key="1">
    <source>
        <dbReference type="EMBL" id="GBM15979.1"/>
    </source>
</evidence>
<dbReference type="EMBL" id="BGPR01000367">
    <property type="protein sequence ID" value="GBM15979.1"/>
    <property type="molecule type" value="Genomic_DNA"/>
</dbReference>
<reference evidence="1 2" key="1">
    <citation type="journal article" date="2019" name="Sci. Rep.">
        <title>Orb-weaving spider Araneus ventricosus genome elucidates the spidroin gene catalogue.</title>
        <authorList>
            <person name="Kono N."/>
            <person name="Nakamura H."/>
            <person name="Ohtoshi R."/>
            <person name="Moran D.A.P."/>
            <person name="Shinohara A."/>
            <person name="Yoshida Y."/>
            <person name="Fujiwara M."/>
            <person name="Mori M."/>
            <person name="Tomita M."/>
            <person name="Arakawa K."/>
        </authorList>
    </citation>
    <scope>NUCLEOTIDE SEQUENCE [LARGE SCALE GENOMIC DNA]</scope>
</reference>
<proteinExistence type="predicted"/>
<keyword evidence="2" id="KW-1185">Reference proteome</keyword>
<evidence type="ECO:0000313" key="2">
    <source>
        <dbReference type="Proteomes" id="UP000499080"/>
    </source>
</evidence>
<organism evidence="1 2">
    <name type="scientific">Araneus ventricosus</name>
    <name type="common">Orbweaver spider</name>
    <name type="synonym">Epeira ventricosa</name>
    <dbReference type="NCBI Taxonomy" id="182803"/>
    <lineage>
        <taxon>Eukaryota</taxon>
        <taxon>Metazoa</taxon>
        <taxon>Ecdysozoa</taxon>
        <taxon>Arthropoda</taxon>
        <taxon>Chelicerata</taxon>
        <taxon>Arachnida</taxon>
        <taxon>Araneae</taxon>
        <taxon>Araneomorphae</taxon>
        <taxon>Entelegynae</taxon>
        <taxon>Araneoidea</taxon>
        <taxon>Araneidae</taxon>
        <taxon>Araneus</taxon>
    </lineage>
</organism>
<dbReference type="AlphaFoldDB" id="A0A4Y2DID7"/>